<feature type="domain" description="RCK C-terminal" evidence="10">
    <location>
        <begin position="427"/>
        <end position="505"/>
    </location>
</feature>
<evidence type="ECO:0000256" key="1">
    <source>
        <dbReference type="ARBA" id="ARBA00004651"/>
    </source>
</evidence>
<dbReference type="PROSITE" id="PS51202">
    <property type="entry name" value="RCK_C"/>
    <property type="match status" value="1"/>
</dbReference>
<sequence>MPGSLVGGPSPFVAPELRRDDPMNDAERFGAVVLLVALALLAAVLSNRLTERIRVPAPALFLIGAAVVADLFPWLGRMPVDTVEQIVTVALVLLLFDGGMNMGWGALRRTAGAVVWLGVVGTLVTAAAAAAAAHYLLGLDWRMALLIGTALAPTDPAVVFSVLGKREVLGRSGTLLEGESGANDPVGIALMVSILAATSSGGWSAVGTGVLTFVEQMVIGGAIGVLGGLGLVWFCRRVSLPSAALYPVRTLASALALYGLATVAHGSGFLAVFVAGIMLGDARIPFRGDVQRVHGALASLGEIVAFVILGLTVQLRTLGDGDAWLVGLVLAVLLALVIRPVLVGLVLLPVRLTRGERGFVLWAGLKGAVPILLGTFIVGAGLPDTTRVYDVIFVVVAFSVIVQGGLVPLVGRWGRVPMRSVPPEPWVAGMRFRQEPAALTTHTVEVGSPAEGATVAELAREEGVWVTFVRRDGGLVPLRPETVLREGDDVLVDRESWERDPFVST</sequence>
<feature type="transmembrane region" description="Helical" evidence="9">
    <location>
        <begin position="359"/>
        <end position="382"/>
    </location>
</feature>
<evidence type="ECO:0000256" key="8">
    <source>
        <dbReference type="ARBA" id="ARBA00023136"/>
    </source>
</evidence>
<feature type="transmembrane region" description="Helical" evidence="9">
    <location>
        <begin position="114"/>
        <end position="137"/>
    </location>
</feature>
<feature type="transmembrane region" description="Helical" evidence="9">
    <location>
        <begin position="57"/>
        <end position="75"/>
    </location>
</feature>
<name>A0A8J3NFG6_9ACTN</name>
<feature type="transmembrane region" description="Helical" evidence="9">
    <location>
        <begin position="217"/>
        <end position="236"/>
    </location>
</feature>
<feature type="transmembrane region" description="Helical" evidence="9">
    <location>
        <begin position="323"/>
        <end position="347"/>
    </location>
</feature>
<evidence type="ECO:0000256" key="6">
    <source>
        <dbReference type="ARBA" id="ARBA00022989"/>
    </source>
</evidence>
<dbReference type="Gene3D" id="1.20.1530.20">
    <property type="match status" value="1"/>
</dbReference>
<comment type="caution">
    <text evidence="11">The sequence shown here is derived from an EMBL/GenBank/DDBJ whole genome shotgun (WGS) entry which is preliminary data.</text>
</comment>
<comment type="subcellular location">
    <subcellularLocation>
        <location evidence="1">Cell membrane</location>
        <topology evidence="1">Multi-pass membrane protein</topology>
    </subcellularLocation>
</comment>
<dbReference type="Pfam" id="PF00999">
    <property type="entry name" value="Na_H_Exchanger"/>
    <property type="match status" value="1"/>
</dbReference>
<feature type="transmembrane region" description="Helical" evidence="9">
    <location>
        <begin position="185"/>
        <end position="205"/>
    </location>
</feature>
<accession>A0A8J3NFG6</accession>
<evidence type="ECO:0000313" key="11">
    <source>
        <dbReference type="EMBL" id="GID13769.1"/>
    </source>
</evidence>
<dbReference type="PANTHER" id="PTHR32507:SF0">
    <property type="entry name" value="NA(+)_H(+) ANTIPORTER 2-RELATED"/>
    <property type="match status" value="1"/>
</dbReference>
<protein>
    <submittedName>
        <fullName evidence="11">Sodium/hydrogen exchanger</fullName>
    </submittedName>
</protein>
<dbReference type="GO" id="GO:1902600">
    <property type="term" value="P:proton transmembrane transport"/>
    <property type="evidence" value="ECO:0007669"/>
    <property type="project" value="InterPro"/>
</dbReference>
<reference evidence="11" key="1">
    <citation type="submission" date="2021-01" db="EMBL/GenBank/DDBJ databases">
        <title>Whole genome shotgun sequence of Actinocatenispora rupis NBRC 107355.</title>
        <authorList>
            <person name="Komaki H."/>
            <person name="Tamura T."/>
        </authorList>
    </citation>
    <scope>NUCLEOTIDE SEQUENCE</scope>
    <source>
        <strain evidence="11">NBRC 107355</strain>
    </source>
</reference>
<dbReference type="Proteomes" id="UP000612808">
    <property type="component" value="Unassembled WGS sequence"/>
</dbReference>
<dbReference type="InterPro" id="IPR038770">
    <property type="entry name" value="Na+/solute_symporter_sf"/>
</dbReference>
<evidence type="ECO:0000256" key="5">
    <source>
        <dbReference type="ARBA" id="ARBA00022692"/>
    </source>
</evidence>
<feature type="transmembrane region" description="Helical" evidence="9">
    <location>
        <begin position="87"/>
        <end position="107"/>
    </location>
</feature>
<dbReference type="InterPro" id="IPR006153">
    <property type="entry name" value="Cation/H_exchanger_TM"/>
</dbReference>
<dbReference type="AlphaFoldDB" id="A0A8J3NFG6"/>
<keyword evidence="2" id="KW-0813">Transport</keyword>
<evidence type="ECO:0000256" key="2">
    <source>
        <dbReference type="ARBA" id="ARBA00022448"/>
    </source>
</evidence>
<dbReference type="Pfam" id="PF02080">
    <property type="entry name" value="TrkA_C"/>
    <property type="match status" value="1"/>
</dbReference>
<keyword evidence="3" id="KW-0050">Antiport</keyword>
<proteinExistence type="predicted"/>
<dbReference type="EMBL" id="BOMB01000026">
    <property type="protein sequence ID" value="GID13769.1"/>
    <property type="molecule type" value="Genomic_DNA"/>
</dbReference>
<feature type="transmembrane region" description="Helical" evidence="9">
    <location>
        <begin position="28"/>
        <end position="45"/>
    </location>
</feature>
<evidence type="ECO:0000256" key="3">
    <source>
        <dbReference type="ARBA" id="ARBA00022449"/>
    </source>
</evidence>
<keyword evidence="8 9" id="KW-0472">Membrane</keyword>
<keyword evidence="7" id="KW-0406">Ion transport</keyword>
<dbReference type="InterPro" id="IPR036721">
    <property type="entry name" value="RCK_C_sf"/>
</dbReference>
<feature type="transmembrane region" description="Helical" evidence="9">
    <location>
        <begin position="296"/>
        <end position="317"/>
    </location>
</feature>
<organism evidence="11 12">
    <name type="scientific">Actinocatenispora rupis</name>
    <dbReference type="NCBI Taxonomy" id="519421"/>
    <lineage>
        <taxon>Bacteria</taxon>
        <taxon>Bacillati</taxon>
        <taxon>Actinomycetota</taxon>
        <taxon>Actinomycetes</taxon>
        <taxon>Micromonosporales</taxon>
        <taxon>Micromonosporaceae</taxon>
        <taxon>Actinocatenispora</taxon>
    </lineage>
</organism>
<dbReference type="GO" id="GO:0006813">
    <property type="term" value="P:potassium ion transport"/>
    <property type="evidence" value="ECO:0007669"/>
    <property type="project" value="InterPro"/>
</dbReference>
<dbReference type="GO" id="GO:0015297">
    <property type="term" value="F:antiporter activity"/>
    <property type="evidence" value="ECO:0007669"/>
    <property type="project" value="UniProtKB-KW"/>
</dbReference>
<dbReference type="InterPro" id="IPR006037">
    <property type="entry name" value="RCK_C"/>
</dbReference>
<keyword evidence="4" id="KW-1003">Cell membrane</keyword>
<dbReference type="GO" id="GO:0008324">
    <property type="term" value="F:monoatomic cation transmembrane transporter activity"/>
    <property type="evidence" value="ECO:0007669"/>
    <property type="project" value="InterPro"/>
</dbReference>
<evidence type="ECO:0000256" key="7">
    <source>
        <dbReference type="ARBA" id="ARBA00023065"/>
    </source>
</evidence>
<dbReference type="Gene3D" id="3.30.70.1450">
    <property type="entry name" value="Regulator of K+ conductance, C-terminal domain"/>
    <property type="match status" value="1"/>
</dbReference>
<keyword evidence="5 9" id="KW-0812">Transmembrane</keyword>
<evidence type="ECO:0000259" key="10">
    <source>
        <dbReference type="PROSITE" id="PS51202"/>
    </source>
</evidence>
<gene>
    <name evidence="11" type="primary">cvrA</name>
    <name evidence="11" type="ORF">Aru02nite_46580</name>
</gene>
<dbReference type="GO" id="GO:0005886">
    <property type="term" value="C:plasma membrane"/>
    <property type="evidence" value="ECO:0007669"/>
    <property type="project" value="UniProtKB-SubCell"/>
</dbReference>
<evidence type="ECO:0000256" key="4">
    <source>
        <dbReference type="ARBA" id="ARBA00022475"/>
    </source>
</evidence>
<dbReference type="SUPFAM" id="SSF116726">
    <property type="entry name" value="TrkA C-terminal domain-like"/>
    <property type="match status" value="1"/>
</dbReference>
<evidence type="ECO:0000313" key="12">
    <source>
        <dbReference type="Proteomes" id="UP000612808"/>
    </source>
</evidence>
<evidence type="ECO:0000256" key="9">
    <source>
        <dbReference type="SAM" id="Phobius"/>
    </source>
</evidence>
<dbReference type="PANTHER" id="PTHR32507">
    <property type="entry name" value="NA(+)/H(+) ANTIPORTER 1"/>
    <property type="match status" value="1"/>
</dbReference>
<keyword evidence="12" id="KW-1185">Reference proteome</keyword>
<keyword evidence="6 9" id="KW-1133">Transmembrane helix</keyword>
<feature type="transmembrane region" description="Helical" evidence="9">
    <location>
        <begin position="388"/>
        <end position="410"/>
    </location>
</feature>